<dbReference type="InterPro" id="IPR045173">
    <property type="entry name" value="Cdt1"/>
</dbReference>
<dbReference type="InterPro" id="IPR032054">
    <property type="entry name" value="Cdt1_C"/>
</dbReference>
<name>A0A4U5PDJ0_STECR</name>
<dbReference type="AlphaFoldDB" id="A0A4U5PDJ0"/>
<dbReference type="PANTHER" id="PTHR28637:SF1">
    <property type="entry name" value="DNA REPLICATION FACTOR CDT1"/>
    <property type="match status" value="1"/>
</dbReference>
<feature type="compositionally biased region" description="Basic residues" evidence="3">
    <location>
        <begin position="1"/>
        <end position="11"/>
    </location>
</feature>
<proteinExistence type="inferred from homology"/>
<feature type="compositionally biased region" description="Low complexity" evidence="3">
    <location>
        <begin position="13"/>
        <end position="37"/>
    </location>
</feature>
<evidence type="ECO:0000256" key="2">
    <source>
        <dbReference type="ARBA" id="ARBA00023306"/>
    </source>
</evidence>
<dbReference type="InterPro" id="IPR014939">
    <property type="entry name" value="CDT1_Gemini-bd-like"/>
</dbReference>
<dbReference type="GO" id="GO:0005634">
    <property type="term" value="C:nucleus"/>
    <property type="evidence" value="ECO:0007669"/>
    <property type="project" value="TreeGrafter"/>
</dbReference>
<evidence type="ECO:0000313" key="5">
    <source>
        <dbReference type="EMBL" id="TKR94094.1"/>
    </source>
</evidence>
<dbReference type="Pfam" id="PF08839">
    <property type="entry name" value="CDT1"/>
    <property type="match status" value="1"/>
</dbReference>
<evidence type="ECO:0000256" key="1">
    <source>
        <dbReference type="ARBA" id="ARBA00008356"/>
    </source>
</evidence>
<evidence type="ECO:0000259" key="4">
    <source>
        <dbReference type="SMART" id="SM01075"/>
    </source>
</evidence>
<dbReference type="SMART" id="SM01075">
    <property type="entry name" value="CDT1"/>
    <property type="match status" value="1"/>
</dbReference>
<dbReference type="EMBL" id="AZBU02000002">
    <property type="protein sequence ID" value="TKR94094.1"/>
    <property type="molecule type" value="Genomic_DNA"/>
</dbReference>
<dbReference type="GO" id="GO:0003677">
    <property type="term" value="F:DNA binding"/>
    <property type="evidence" value="ECO:0007669"/>
    <property type="project" value="InterPro"/>
</dbReference>
<sequence length="638" mass="71355">MYKHVRVRRGPGKAAEAKTVAAPKKKTTAAPNKKAATSLKKAAVTGIPPEPEDFQKEVTPDQSSQEPKLKPKTEELILSPVKKLPTPITSPTRLNAKRALFQGAKDAPSTSSEISTEAVVESLKKESARRRLVASPGRPLALSPLKKPRNISPEQFLSPVKKPAALKPLPSAQLDDEEEAGPSGISFVSPVKKTQAELTGDAFAGDTNKYKNLDKLTAEVRISSRIPIPKKFEHLYNAFKRMEQIVSISMSMGKRILFDQVRSEVGKLLKRQFSLDHLAQIVHLYPESYTVRLEKKDRRYHVETTHPSGSSLYEYVLVPNLKNDMEGLIRVDLPEDTRPLPLVSPTKLVSPVKGRVTRSTYIRPPSPKKSPVKVMIPQPREAVLDARARLEAWRQQCRLYIFKHRIIGHVKKTYKVFLEKQDIEVEDADLAELRRFDGEFEPESTEEVPLAPLPQIPKSKNTYEEFRKTLDEKNPSELSSVKDILKDIPIPGTSKAQNGDPAPAAPPKKMSLMERIRAKEAAKKNSEAANVDKEAQRLRRARLEDIIKTNNLHNMDRAFSSKNRSILPVQDIVKVLVSAYKTTSEEILKRLDLLVEIAKDRLEYTISGGVKKLKKKGAGGLVDLTEVINAEIKKISSL</sequence>
<organism evidence="5 6">
    <name type="scientific">Steinernema carpocapsae</name>
    <name type="common">Entomopathogenic nematode</name>
    <dbReference type="NCBI Taxonomy" id="34508"/>
    <lineage>
        <taxon>Eukaryota</taxon>
        <taxon>Metazoa</taxon>
        <taxon>Ecdysozoa</taxon>
        <taxon>Nematoda</taxon>
        <taxon>Chromadorea</taxon>
        <taxon>Rhabditida</taxon>
        <taxon>Tylenchina</taxon>
        <taxon>Panagrolaimomorpha</taxon>
        <taxon>Strongyloidoidea</taxon>
        <taxon>Steinernematidae</taxon>
        <taxon>Steinernema</taxon>
    </lineage>
</organism>
<keyword evidence="2" id="KW-0131">Cell cycle</keyword>
<dbReference type="InterPro" id="IPR038090">
    <property type="entry name" value="Cdt1_C_WH_dom_sf"/>
</dbReference>
<evidence type="ECO:0000256" key="3">
    <source>
        <dbReference type="SAM" id="MobiDB-lite"/>
    </source>
</evidence>
<dbReference type="GO" id="GO:0070182">
    <property type="term" value="F:DNA polymerase binding"/>
    <property type="evidence" value="ECO:0007669"/>
    <property type="project" value="TreeGrafter"/>
</dbReference>
<dbReference type="OrthoDB" id="5915520at2759"/>
<comment type="caution">
    <text evidence="5">The sequence shown here is derived from an EMBL/GenBank/DDBJ whole genome shotgun (WGS) entry which is preliminary data.</text>
</comment>
<gene>
    <name evidence="5" type="ORF">L596_008428</name>
</gene>
<dbReference type="GO" id="GO:0000278">
    <property type="term" value="P:mitotic cell cycle"/>
    <property type="evidence" value="ECO:0007669"/>
    <property type="project" value="TreeGrafter"/>
</dbReference>
<dbReference type="InterPro" id="IPR036390">
    <property type="entry name" value="WH_DNA-bd_sf"/>
</dbReference>
<dbReference type="PANTHER" id="PTHR28637">
    <property type="entry name" value="DNA REPLICATION FACTOR CDT1"/>
    <property type="match status" value="1"/>
</dbReference>
<dbReference type="GO" id="GO:0071163">
    <property type="term" value="P:DNA replication preinitiation complex assembly"/>
    <property type="evidence" value="ECO:0007669"/>
    <property type="project" value="InterPro"/>
</dbReference>
<accession>A0A4U5PDJ0</accession>
<reference evidence="5 6" key="2">
    <citation type="journal article" date="2019" name="G3 (Bethesda)">
        <title>Hybrid Assembly of the Genome of the Entomopathogenic Nematode Steinernema carpocapsae Identifies the X-Chromosome.</title>
        <authorList>
            <person name="Serra L."/>
            <person name="Macchietto M."/>
            <person name="Macias-Munoz A."/>
            <person name="McGill C.J."/>
            <person name="Rodriguez I.M."/>
            <person name="Rodriguez B."/>
            <person name="Murad R."/>
            <person name="Mortazavi A."/>
        </authorList>
    </citation>
    <scope>NUCLEOTIDE SEQUENCE [LARGE SCALE GENOMIC DNA]</scope>
    <source>
        <strain evidence="5 6">ALL</strain>
    </source>
</reference>
<evidence type="ECO:0000313" key="6">
    <source>
        <dbReference type="Proteomes" id="UP000298663"/>
    </source>
</evidence>
<dbReference type="Proteomes" id="UP000298663">
    <property type="component" value="Unassembled WGS sequence"/>
</dbReference>
<feature type="domain" description="CDT1 Geminin-binding" evidence="4">
    <location>
        <begin position="228"/>
        <end position="455"/>
    </location>
</feature>
<keyword evidence="6" id="KW-1185">Reference proteome</keyword>
<dbReference type="Gene3D" id="1.10.10.1420">
    <property type="entry name" value="DNA replication factor Cdt1, C-terminal WH domain"/>
    <property type="match status" value="1"/>
</dbReference>
<protein>
    <recommendedName>
        <fullName evidence="4">CDT1 Geminin-binding domain-containing protein</fullName>
    </recommendedName>
</protein>
<feature type="region of interest" description="Disordered" evidence="3">
    <location>
        <begin position="1"/>
        <end position="71"/>
    </location>
</feature>
<feature type="region of interest" description="Disordered" evidence="3">
    <location>
        <begin position="489"/>
        <end position="508"/>
    </location>
</feature>
<dbReference type="SUPFAM" id="SSF46785">
    <property type="entry name" value="Winged helix' DNA-binding domain"/>
    <property type="match status" value="1"/>
</dbReference>
<dbReference type="GO" id="GO:0000076">
    <property type="term" value="P:DNA replication checkpoint signaling"/>
    <property type="evidence" value="ECO:0007669"/>
    <property type="project" value="TreeGrafter"/>
</dbReference>
<reference evidence="5 6" key="1">
    <citation type="journal article" date="2015" name="Genome Biol.">
        <title>Comparative genomics of Steinernema reveals deeply conserved gene regulatory networks.</title>
        <authorList>
            <person name="Dillman A.R."/>
            <person name="Macchietto M."/>
            <person name="Porter C.F."/>
            <person name="Rogers A."/>
            <person name="Williams B."/>
            <person name="Antoshechkin I."/>
            <person name="Lee M.M."/>
            <person name="Goodwin Z."/>
            <person name="Lu X."/>
            <person name="Lewis E.E."/>
            <person name="Goodrich-Blair H."/>
            <person name="Stock S.P."/>
            <person name="Adams B.J."/>
            <person name="Sternberg P.W."/>
            <person name="Mortazavi A."/>
        </authorList>
    </citation>
    <scope>NUCLEOTIDE SEQUENCE [LARGE SCALE GENOMIC DNA]</scope>
    <source>
        <strain evidence="5 6">ALL</strain>
    </source>
</reference>
<feature type="region of interest" description="Disordered" evidence="3">
    <location>
        <begin position="130"/>
        <end position="153"/>
    </location>
</feature>
<dbReference type="Pfam" id="PF16679">
    <property type="entry name" value="CDT1_C"/>
    <property type="match status" value="1"/>
</dbReference>
<comment type="similarity">
    <text evidence="1">Belongs to the Cdt1 family.</text>
</comment>
<dbReference type="GO" id="GO:0030174">
    <property type="term" value="P:regulation of DNA-templated DNA replication initiation"/>
    <property type="evidence" value="ECO:0007669"/>
    <property type="project" value="InterPro"/>
</dbReference>